<evidence type="ECO:0000313" key="2">
    <source>
        <dbReference type="EMBL" id="SAK97461.1"/>
    </source>
</evidence>
<dbReference type="InterPro" id="IPR015946">
    <property type="entry name" value="KH_dom-like_a/b"/>
</dbReference>
<comment type="similarity">
    <text evidence="1">Belongs to the OsmC/Ohr family.</text>
</comment>
<dbReference type="PANTHER" id="PTHR33797">
    <property type="entry name" value="ORGANIC HYDROPEROXIDE RESISTANCE PROTEIN-LIKE"/>
    <property type="match status" value="1"/>
</dbReference>
<accession>A0A158DS62</accession>
<organism evidence="2 3">
    <name type="scientific">Caballeronia hypogeia</name>
    <dbReference type="NCBI Taxonomy" id="1777140"/>
    <lineage>
        <taxon>Bacteria</taxon>
        <taxon>Pseudomonadati</taxon>
        <taxon>Pseudomonadota</taxon>
        <taxon>Betaproteobacteria</taxon>
        <taxon>Burkholderiales</taxon>
        <taxon>Burkholderiaceae</taxon>
        <taxon>Caballeronia</taxon>
    </lineage>
</organism>
<evidence type="ECO:0000313" key="3">
    <source>
        <dbReference type="Proteomes" id="UP000054851"/>
    </source>
</evidence>
<dbReference type="AlphaFoldDB" id="A0A158DS62"/>
<reference evidence="2" key="1">
    <citation type="submission" date="2016-01" db="EMBL/GenBank/DDBJ databases">
        <authorList>
            <person name="Peeters C."/>
        </authorList>
    </citation>
    <scope>NUCLEOTIDE SEQUENCE</scope>
    <source>
        <strain evidence="2">LMG 29322</strain>
    </source>
</reference>
<evidence type="ECO:0000256" key="1">
    <source>
        <dbReference type="ARBA" id="ARBA00007378"/>
    </source>
</evidence>
<dbReference type="InterPro" id="IPR019953">
    <property type="entry name" value="OHR"/>
</dbReference>
<dbReference type="PANTHER" id="PTHR33797:SF2">
    <property type="entry name" value="ORGANIC HYDROPEROXIDE RESISTANCE PROTEIN-LIKE"/>
    <property type="match status" value="1"/>
</dbReference>
<dbReference type="InterPro" id="IPR036102">
    <property type="entry name" value="OsmC/Ohrsf"/>
</dbReference>
<proteinExistence type="inferred from homology"/>
<dbReference type="OrthoDB" id="9797508at2"/>
<comment type="caution">
    <text evidence="2">The sequence shown here is derived from an EMBL/GenBank/DDBJ whole genome shotgun (WGS) entry which is preliminary data.</text>
</comment>
<dbReference type="Gene3D" id="2.20.25.10">
    <property type="match status" value="1"/>
</dbReference>
<gene>
    <name evidence="2" type="ORF">AWB79_07473</name>
</gene>
<dbReference type="InterPro" id="IPR003718">
    <property type="entry name" value="OsmC/Ohr_fam"/>
</dbReference>
<dbReference type="Gene3D" id="3.30.300.20">
    <property type="match status" value="1"/>
</dbReference>
<dbReference type="SUPFAM" id="SSF82784">
    <property type="entry name" value="OsmC-like"/>
    <property type="match status" value="1"/>
</dbReference>
<dbReference type="GO" id="GO:0006979">
    <property type="term" value="P:response to oxidative stress"/>
    <property type="evidence" value="ECO:0007669"/>
    <property type="project" value="InterPro"/>
</dbReference>
<dbReference type="RefSeq" id="WP_061172468.1">
    <property type="nucleotide sequence ID" value="NZ_FCOA02000058.1"/>
</dbReference>
<keyword evidence="3" id="KW-1185">Reference proteome</keyword>
<name>A0A158DS62_9BURK</name>
<sequence>MDKLTPPPLTLLDKYYGPEFQGLYTAHIRVSGGEAGHGRASGVVRSEDGNLELNLRLPEALGGPGGGTNPEQLFAAGYAACFHGALMLIASKNGIELGDSAVDASVTFGRDPVDGMYMLTADIRISLPGVERSIAEQLVRSTERVCPYAKMARQGIASVISLDVGPSAAGCSNPPDDEC</sequence>
<dbReference type="Proteomes" id="UP000054851">
    <property type="component" value="Unassembled WGS sequence"/>
</dbReference>
<dbReference type="Pfam" id="PF02566">
    <property type="entry name" value="OsmC"/>
    <property type="match status" value="1"/>
</dbReference>
<dbReference type="NCBIfam" id="TIGR03561">
    <property type="entry name" value="organ_hyd_perox"/>
    <property type="match status" value="1"/>
</dbReference>
<protein>
    <submittedName>
        <fullName evidence="2">OsmC family protein</fullName>
    </submittedName>
</protein>
<dbReference type="STRING" id="1777140.AWB79_07473"/>
<dbReference type="EMBL" id="FCOA02000058">
    <property type="protein sequence ID" value="SAK97461.1"/>
    <property type="molecule type" value="Genomic_DNA"/>
</dbReference>